<dbReference type="Pfam" id="PF13302">
    <property type="entry name" value="Acetyltransf_3"/>
    <property type="match status" value="1"/>
</dbReference>
<gene>
    <name evidence="2" type="ORF">C1O66_02060</name>
</gene>
<evidence type="ECO:0000259" key="1">
    <source>
        <dbReference type="PROSITE" id="PS51186"/>
    </source>
</evidence>
<comment type="caution">
    <text evidence="2">The sequence shown here is derived from an EMBL/GenBank/DDBJ whole genome shotgun (WGS) entry which is preliminary data.</text>
</comment>
<dbReference type="PANTHER" id="PTHR43441:SF3">
    <property type="entry name" value="ACETYLTRANSFERASE"/>
    <property type="match status" value="1"/>
</dbReference>
<dbReference type="Proteomes" id="UP000235916">
    <property type="component" value="Unassembled WGS sequence"/>
</dbReference>
<dbReference type="SUPFAM" id="SSF55729">
    <property type="entry name" value="Acyl-CoA N-acyltransferases (Nat)"/>
    <property type="match status" value="1"/>
</dbReference>
<organism evidence="2 3">
    <name type="scientific">Kinneretia aquatilis</name>
    <dbReference type="NCBI Taxonomy" id="2070761"/>
    <lineage>
        <taxon>Bacteria</taxon>
        <taxon>Pseudomonadati</taxon>
        <taxon>Pseudomonadota</taxon>
        <taxon>Betaproteobacteria</taxon>
        <taxon>Burkholderiales</taxon>
        <taxon>Sphaerotilaceae</taxon>
        <taxon>Roseateles</taxon>
    </lineage>
</organism>
<dbReference type="AlphaFoldDB" id="A0A2N8L3B3"/>
<name>A0A2N8L3B3_9BURK</name>
<accession>A0A2N8L3B3</accession>
<dbReference type="PANTHER" id="PTHR43441">
    <property type="entry name" value="RIBOSOMAL-PROTEIN-SERINE ACETYLTRANSFERASE"/>
    <property type="match status" value="1"/>
</dbReference>
<dbReference type="InterPro" id="IPR000182">
    <property type="entry name" value="GNAT_dom"/>
</dbReference>
<proteinExistence type="predicted"/>
<sequence length="203" mass="22497">MSEARPDPAVSGSAVPDPILIEVPETISTERLLLAAPRPGIGPALSVAVAESIGLLSPWMPWAQQVPSFEESEAVARRQQADFIARRDLCYQIYDRAPEGRRLLGGTGLHRMDWTVRRFEIGYWLRASAQGQGFMSEAVMALSHMAFEQLRARRVEIRMDEGNLASRAVAERCGFELEGILRCDSLSPQGEPRNTCVYARLGL</sequence>
<reference evidence="2 3" key="1">
    <citation type="submission" date="2018-01" db="EMBL/GenBank/DDBJ databases">
        <title>Draft genome sequence of Paucibacter aquatile CR182 isolated from freshwater of the Nakdong River.</title>
        <authorList>
            <person name="Choi A."/>
            <person name="Chung E.J."/>
        </authorList>
    </citation>
    <scope>NUCLEOTIDE SEQUENCE [LARGE SCALE GENOMIC DNA]</scope>
    <source>
        <strain evidence="2 3">CR182</strain>
    </source>
</reference>
<dbReference type="GO" id="GO:0005737">
    <property type="term" value="C:cytoplasm"/>
    <property type="evidence" value="ECO:0007669"/>
    <property type="project" value="TreeGrafter"/>
</dbReference>
<dbReference type="InterPro" id="IPR016181">
    <property type="entry name" value="Acyl_CoA_acyltransferase"/>
</dbReference>
<dbReference type="EMBL" id="POSP01000001">
    <property type="protein sequence ID" value="PND40190.1"/>
    <property type="molecule type" value="Genomic_DNA"/>
</dbReference>
<dbReference type="GO" id="GO:1990189">
    <property type="term" value="F:protein N-terminal-serine acetyltransferase activity"/>
    <property type="evidence" value="ECO:0007669"/>
    <property type="project" value="TreeGrafter"/>
</dbReference>
<keyword evidence="3" id="KW-1185">Reference proteome</keyword>
<feature type="domain" description="N-acetyltransferase" evidence="1">
    <location>
        <begin position="54"/>
        <end position="203"/>
    </location>
</feature>
<keyword evidence="2" id="KW-0808">Transferase</keyword>
<evidence type="ECO:0000313" key="3">
    <source>
        <dbReference type="Proteomes" id="UP000235916"/>
    </source>
</evidence>
<protein>
    <submittedName>
        <fullName evidence="2">GNAT family N-acetyltransferase</fullName>
    </submittedName>
</protein>
<dbReference type="InterPro" id="IPR051908">
    <property type="entry name" value="Ribosomal_N-acetyltransferase"/>
</dbReference>
<dbReference type="OrthoDB" id="5191051at2"/>
<evidence type="ECO:0000313" key="2">
    <source>
        <dbReference type="EMBL" id="PND40190.1"/>
    </source>
</evidence>
<dbReference type="PROSITE" id="PS51186">
    <property type="entry name" value="GNAT"/>
    <property type="match status" value="1"/>
</dbReference>
<dbReference type="GO" id="GO:0008999">
    <property type="term" value="F:protein-N-terminal-alanine acetyltransferase activity"/>
    <property type="evidence" value="ECO:0007669"/>
    <property type="project" value="TreeGrafter"/>
</dbReference>
<dbReference type="Gene3D" id="3.40.630.30">
    <property type="match status" value="1"/>
</dbReference>